<feature type="domain" description="Protein kinase" evidence="10">
    <location>
        <begin position="56"/>
        <end position="315"/>
    </location>
</feature>
<protein>
    <recommendedName>
        <fullName evidence="1">non-specific serine/threonine protein kinase</fullName>
        <ecNumber evidence="1">2.7.11.1</ecNumber>
    </recommendedName>
</protein>
<evidence type="ECO:0000256" key="7">
    <source>
        <dbReference type="ARBA" id="ARBA00047899"/>
    </source>
</evidence>
<dbReference type="Gene3D" id="1.10.510.10">
    <property type="entry name" value="Transferase(Phosphotransferase) domain 1"/>
    <property type="match status" value="1"/>
</dbReference>
<feature type="transmembrane region" description="Helical" evidence="9">
    <location>
        <begin position="322"/>
        <end position="345"/>
    </location>
</feature>
<keyword evidence="6" id="KW-0067">ATP-binding</keyword>
<keyword evidence="9" id="KW-0812">Transmembrane</keyword>
<evidence type="ECO:0000313" key="11">
    <source>
        <dbReference type="EMBL" id="EAZ91605.1"/>
    </source>
</evidence>
<reference evidence="11 12" key="1">
    <citation type="submission" date="2007-03" db="EMBL/GenBank/DDBJ databases">
        <authorList>
            <person name="Stal L."/>
            <person name="Ferriera S."/>
            <person name="Johnson J."/>
            <person name="Kravitz S."/>
            <person name="Beeson K."/>
            <person name="Sutton G."/>
            <person name="Rogers Y.-H."/>
            <person name="Friedman R."/>
            <person name="Frazier M."/>
            <person name="Venter J.C."/>
        </authorList>
    </citation>
    <scope>NUCLEOTIDE SEQUENCE [LARGE SCALE GENOMIC DNA]</scope>
    <source>
        <strain evidence="11 12">CCY0110</strain>
    </source>
</reference>
<proteinExistence type="predicted"/>
<keyword evidence="12" id="KW-1185">Reference proteome</keyword>
<evidence type="ECO:0000313" key="12">
    <source>
        <dbReference type="Proteomes" id="UP000003781"/>
    </source>
</evidence>
<name>A3IPW5_9CHRO</name>
<dbReference type="PROSITE" id="PS50011">
    <property type="entry name" value="PROTEIN_KINASE_DOM"/>
    <property type="match status" value="1"/>
</dbReference>
<comment type="caution">
    <text evidence="11">The sequence shown here is derived from an EMBL/GenBank/DDBJ whole genome shotgun (WGS) entry which is preliminary data.</text>
</comment>
<gene>
    <name evidence="11" type="ORF">CY0110_13831</name>
</gene>
<keyword evidence="9" id="KW-0472">Membrane</keyword>
<dbReference type="SUPFAM" id="SSF56112">
    <property type="entry name" value="Protein kinase-like (PK-like)"/>
    <property type="match status" value="1"/>
</dbReference>
<keyword evidence="4" id="KW-0547">Nucleotide-binding</keyword>
<evidence type="ECO:0000256" key="4">
    <source>
        <dbReference type="ARBA" id="ARBA00022741"/>
    </source>
</evidence>
<dbReference type="Proteomes" id="UP000003781">
    <property type="component" value="Unassembled WGS sequence"/>
</dbReference>
<dbReference type="Gene3D" id="3.30.200.20">
    <property type="entry name" value="Phosphorylase Kinase, domain 1"/>
    <property type="match status" value="1"/>
</dbReference>
<evidence type="ECO:0000256" key="8">
    <source>
        <dbReference type="ARBA" id="ARBA00048679"/>
    </source>
</evidence>
<dbReference type="InterPro" id="IPR011009">
    <property type="entry name" value="Kinase-like_dom_sf"/>
</dbReference>
<evidence type="ECO:0000256" key="5">
    <source>
        <dbReference type="ARBA" id="ARBA00022777"/>
    </source>
</evidence>
<dbReference type="AlphaFoldDB" id="A3IPW5"/>
<dbReference type="InterPro" id="IPR008271">
    <property type="entry name" value="Ser/Thr_kinase_AS"/>
</dbReference>
<sequence length="520" mass="59267">MSAIKKYNKCSLIYIYLFLEINHNNLFLLYTRYYALLFIYVGNNMQNLPNFSNHNYSITDELGRNREGGRISYLGECLETQQKVVIKQFRFVDTNASWSSYKAYEREIDILKSLNHPRIPHYFTAFETEDGFCMVQEYKKAPSLAVKSKFYPEQVKKIAISILEILIYLQNHNPPIIHRDIKPENILIDDNLNAYLIDFGLAKINDGELANSTIAAGTPGFMPPEELFNRPLTEASDLYSLGATLICLLTQTSSCNISNLIDENYCFNFEHLISELNPRFIIWLKTLVNPLPKYRYLNAETALKELRSLDINELIILDNKPLLFAPLAKLGIAFVSLTLLIGIIVKIQNLVSVINAQNNPSLNYSIPSDNLSKEQVWYKKIKPHCNTVEVMTMMQKIPYPNTMQGIGYAAGCYALAGKIKEADKLIQNLPLQEQYTAAGIVFGIGHPVADAGDDKSAGPIMELVVKYQPNNFMAVYHAGMSEYVLGDYESSKTYLTQFLDLYQREDGWRNNAIEVLNRMK</sequence>
<comment type="catalytic activity">
    <reaction evidence="8">
        <text>L-seryl-[protein] + ATP = O-phospho-L-seryl-[protein] + ADP + H(+)</text>
        <dbReference type="Rhea" id="RHEA:17989"/>
        <dbReference type="Rhea" id="RHEA-COMP:9863"/>
        <dbReference type="Rhea" id="RHEA-COMP:11604"/>
        <dbReference type="ChEBI" id="CHEBI:15378"/>
        <dbReference type="ChEBI" id="CHEBI:29999"/>
        <dbReference type="ChEBI" id="CHEBI:30616"/>
        <dbReference type="ChEBI" id="CHEBI:83421"/>
        <dbReference type="ChEBI" id="CHEBI:456216"/>
        <dbReference type="EC" id="2.7.11.1"/>
    </reaction>
</comment>
<evidence type="ECO:0000256" key="3">
    <source>
        <dbReference type="ARBA" id="ARBA00022679"/>
    </source>
</evidence>
<dbReference type="PANTHER" id="PTHR24363">
    <property type="entry name" value="SERINE/THREONINE PROTEIN KINASE"/>
    <property type="match status" value="1"/>
</dbReference>
<dbReference type="CDD" id="cd14014">
    <property type="entry name" value="STKc_PknB_like"/>
    <property type="match status" value="1"/>
</dbReference>
<dbReference type="PANTHER" id="PTHR24363:SF0">
    <property type="entry name" value="SERINE_THREONINE KINASE LIKE DOMAIN CONTAINING 1"/>
    <property type="match status" value="1"/>
</dbReference>
<dbReference type="Gene3D" id="1.25.40.10">
    <property type="entry name" value="Tetratricopeptide repeat domain"/>
    <property type="match status" value="1"/>
</dbReference>
<evidence type="ECO:0000259" key="10">
    <source>
        <dbReference type="PROSITE" id="PS50011"/>
    </source>
</evidence>
<keyword evidence="3" id="KW-0808">Transferase</keyword>
<dbReference type="InterPro" id="IPR000719">
    <property type="entry name" value="Prot_kinase_dom"/>
</dbReference>
<evidence type="ECO:0000256" key="6">
    <source>
        <dbReference type="ARBA" id="ARBA00022840"/>
    </source>
</evidence>
<dbReference type="Pfam" id="PF00069">
    <property type="entry name" value="Pkinase"/>
    <property type="match status" value="1"/>
</dbReference>
<evidence type="ECO:0000256" key="9">
    <source>
        <dbReference type="SAM" id="Phobius"/>
    </source>
</evidence>
<keyword evidence="2" id="KW-0723">Serine/threonine-protein kinase</keyword>
<evidence type="ECO:0000256" key="1">
    <source>
        <dbReference type="ARBA" id="ARBA00012513"/>
    </source>
</evidence>
<dbReference type="PROSITE" id="PS00108">
    <property type="entry name" value="PROTEIN_KINASE_ST"/>
    <property type="match status" value="1"/>
</dbReference>
<organism evidence="11 12">
    <name type="scientific">Crocosphaera chwakensis CCY0110</name>
    <dbReference type="NCBI Taxonomy" id="391612"/>
    <lineage>
        <taxon>Bacteria</taxon>
        <taxon>Bacillati</taxon>
        <taxon>Cyanobacteriota</taxon>
        <taxon>Cyanophyceae</taxon>
        <taxon>Oscillatoriophycideae</taxon>
        <taxon>Chroococcales</taxon>
        <taxon>Aphanothecaceae</taxon>
        <taxon>Crocosphaera</taxon>
        <taxon>Crocosphaera chwakensis</taxon>
    </lineage>
</organism>
<dbReference type="SUPFAM" id="SSF48452">
    <property type="entry name" value="TPR-like"/>
    <property type="match status" value="1"/>
</dbReference>
<dbReference type="EMBL" id="AAXW01000013">
    <property type="protein sequence ID" value="EAZ91605.1"/>
    <property type="molecule type" value="Genomic_DNA"/>
</dbReference>
<comment type="catalytic activity">
    <reaction evidence="7">
        <text>L-threonyl-[protein] + ATP = O-phospho-L-threonyl-[protein] + ADP + H(+)</text>
        <dbReference type="Rhea" id="RHEA:46608"/>
        <dbReference type="Rhea" id="RHEA-COMP:11060"/>
        <dbReference type="Rhea" id="RHEA-COMP:11605"/>
        <dbReference type="ChEBI" id="CHEBI:15378"/>
        <dbReference type="ChEBI" id="CHEBI:30013"/>
        <dbReference type="ChEBI" id="CHEBI:30616"/>
        <dbReference type="ChEBI" id="CHEBI:61977"/>
        <dbReference type="ChEBI" id="CHEBI:456216"/>
        <dbReference type="EC" id="2.7.11.1"/>
    </reaction>
</comment>
<dbReference type="eggNOG" id="COG0515">
    <property type="taxonomic scope" value="Bacteria"/>
</dbReference>
<evidence type="ECO:0000256" key="2">
    <source>
        <dbReference type="ARBA" id="ARBA00022527"/>
    </source>
</evidence>
<keyword evidence="9" id="KW-1133">Transmembrane helix</keyword>
<keyword evidence="5 11" id="KW-0418">Kinase</keyword>
<dbReference type="InterPro" id="IPR011990">
    <property type="entry name" value="TPR-like_helical_dom_sf"/>
</dbReference>
<dbReference type="GO" id="GO:0004674">
    <property type="term" value="F:protein serine/threonine kinase activity"/>
    <property type="evidence" value="ECO:0007669"/>
    <property type="project" value="UniProtKB-KW"/>
</dbReference>
<dbReference type="SMART" id="SM00220">
    <property type="entry name" value="S_TKc"/>
    <property type="match status" value="1"/>
</dbReference>
<dbReference type="EC" id="2.7.11.1" evidence="1"/>
<accession>A3IPW5</accession>
<dbReference type="GO" id="GO:0005524">
    <property type="term" value="F:ATP binding"/>
    <property type="evidence" value="ECO:0007669"/>
    <property type="project" value="UniProtKB-KW"/>
</dbReference>